<organism evidence="3 4">
    <name type="scientific">Deinococcus reticulitermitis</name>
    <dbReference type="NCBI Taxonomy" id="856736"/>
    <lineage>
        <taxon>Bacteria</taxon>
        <taxon>Thermotogati</taxon>
        <taxon>Deinococcota</taxon>
        <taxon>Deinococci</taxon>
        <taxon>Deinococcales</taxon>
        <taxon>Deinococcaceae</taxon>
        <taxon>Deinococcus</taxon>
    </lineage>
</organism>
<protein>
    <submittedName>
        <fullName evidence="3">Vancomycin resistance protein YoaR, contains peptidoglycan-binding and VanW domains</fullName>
    </submittedName>
</protein>
<evidence type="ECO:0000313" key="3">
    <source>
        <dbReference type="EMBL" id="SEJ59627.1"/>
    </source>
</evidence>
<dbReference type="PANTHER" id="PTHR35788">
    <property type="entry name" value="EXPORTED PROTEIN-RELATED"/>
    <property type="match status" value="1"/>
</dbReference>
<name>A0A1H7A6U9_9DEIO</name>
<dbReference type="Proteomes" id="UP000199223">
    <property type="component" value="Unassembled WGS sequence"/>
</dbReference>
<dbReference type="InterPro" id="IPR007391">
    <property type="entry name" value="Vancomycin_resist_VanW"/>
</dbReference>
<accession>A0A1H7A6U9</accession>
<feature type="compositionally biased region" description="Low complexity" evidence="1">
    <location>
        <begin position="21"/>
        <end position="30"/>
    </location>
</feature>
<sequence>MKFRGLSLFLALAVMAHAAPPGTPAPASAPALPPQDQPKSTRPPLPAPAFPLPAPAPLKLTFTAPLQKIEGGQLTRHTLRKSWTLPAKWVARSREYGKVTSYLGPLLTEVERAVNVKGRPARFFERPGGWIATDQPEWTFDRAATRQALLKAMLAGENAAAVVFQEKRPERSVTLLAERGVLGHLATARSSFAGSPDFRSKNVVVGASKFDYAFVAPNGEFNFNRMVGEVSARTGFVPGYVIAGDSLALEDGGGLCQVSTTAFRALWEAGLPVVERHQHSHRVRYYDPIGYEATVYAPYKNLRMNNDTGAHLFFQVTWNTRSQKLRFDVFGTDTGRRARVSGPVVTDLKPPAAPSFMADERVAPGQQRLLDGPMEGMTSVLTRTVTFADGRTRKDEIRSVYKPWGAVYAVHPHDPRLPAEQMARK</sequence>
<reference evidence="4" key="1">
    <citation type="submission" date="2016-10" db="EMBL/GenBank/DDBJ databases">
        <authorList>
            <person name="Varghese N."/>
            <person name="Submissions S."/>
        </authorList>
    </citation>
    <scope>NUCLEOTIDE SEQUENCE [LARGE SCALE GENOMIC DNA]</scope>
    <source>
        <strain evidence="4">CGMCC 1.10218</strain>
    </source>
</reference>
<evidence type="ECO:0000256" key="1">
    <source>
        <dbReference type="SAM" id="MobiDB-lite"/>
    </source>
</evidence>
<proteinExistence type="predicted"/>
<dbReference type="RefSeq" id="WP_245745418.1">
    <property type="nucleotide sequence ID" value="NZ_FNZA01000011.1"/>
</dbReference>
<gene>
    <name evidence="3" type="ORF">SAMN04488058_11188</name>
</gene>
<evidence type="ECO:0000256" key="2">
    <source>
        <dbReference type="SAM" id="SignalP"/>
    </source>
</evidence>
<dbReference type="STRING" id="856736.SAMN04488058_11188"/>
<dbReference type="Pfam" id="PF04294">
    <property type="entry name" value="VanW"/>
    <property type="match status" value="1"/>
</dbReference>
<keyword evidence="4" id="KW-1185">Reference proteome</keyword>
<feature type="chain" id="PRO_5011587779" evidence="2">
    <location>
        <begin position="19"/>
        <end position="425"/>
    </location>
</feature>
<keyword evidence="2" id="KW-0732">Signal</keyword>
<feature type="compositionally biased region" description="Pro residues" evidence="1">
    <location>
        <begin position="31"/>
        <end position="49"/>
    </location>
</feature>
<feature type="region of interest" description="Disordered" evidence="1">
    <location>
        <begin position="21"/>
        <end position="49"/>
    </location>
</feature>
<dbReference type="AlphaFoldDB" id="A0A1H7A6U9"/>
<dbReference type="InterPro" id="IPR052913">
    <property type="entry name" value="Glycopeptide_resist_protein"/>
</dbReference>
<dbReference type="EMBL" id="FNZA01000011">
    <property type="protein sequence ID" value="SEJ59627.1"/>
    <property type="molecule type" value="Genomic_DNA"/>
</dbReference>
<dbReference type="PANTHER" id="PTHR35788:SF1">
    <property type="entry name" value="EXPORTED PROTEIN"/>
    <property type="match status" value="1"/>
</dbReference>
<feature type="signal peptide" evidence="2">
    <location>
        <begin position="1"/>
        <end position="18"/>
    </location>
</feature>
<evidence type="ECO:0000313" key="4">
    <source>
        <dbReference type="Proteomes" id="UP000199223"/>
    </source>
</evidence>